<comment type="subcellular location">
    <subcellularLocation>
        <location evidence="1">Cell inner membrane</location>
        <topology evidence="1">Single-pass membrane protein</topology>
    </subcellularLocation>
</comment>
<accession>A0ABW4I2C6</accession>
<comment type="similarity">
    <text evidence="2">Belongs to the GSP M family.</text>
</comment>
<organism evidence="11 12">
    <name type="scientific">Sphingomonas tabacisoli</name>
    <dbReference type="NCBI Taxonomy" id="2249466"/>
    <lineage>
        <taxon>Bacteria</taxon>
        <taxon>Pseudomonadati</taxon>
        <taxon>Pseudomonadota</taxon>
        <taxon>Alphaproteobacteria</taxon>
        <taxon>Sphingomonadales</taxon>
        <taxon>Sphingomonadaceae</taxon>
        <taxon>Sphingomonas</taxon>
    </lineage>
</organism>
<evidence type="ECO:0000256" key="2">
    <source>
        <dbReference type="ARBA" id="ARBA00010637"/>
    </source>
</evidence>
<evidence type="ECO:0000256" key="9">
    <source>
        <dbReference type="ARBA" id="ARBA00023136"/>
    </source>
</evidence>
<evidence type="ECO:0000256" key="6">
    <source>
        <dbReference type="ARBA" id="ARBA00022692"/>
    </source>
</evidence>
<keyword evidence="6 10" id="KW-0812">Transmembrane</keyword>
<keyword evidence="9 10" id="KW-0472">Membrane</keyword>
<evidence type="ECO:0000256" key="10">
    <source>
        <dbReference type="SAM" id="Phobius"/>
    </source>
</evidence>
<evidence type="ECO:0000256" key="7">
    <source>
        <dbReference type="ARBA" id="ARBA00022927"/>
    </source>
</evidence>
<proteinExistence type="inferred from homology"/>
<sequence>MTARFLAWWRERSVREQRLLLVMFALLAVTILWLGIYRPIQNALSAARERHQEAVIRLGEARAQADALRGLKGLARVSGPLAAVVTQAASDAGFANAAVSPQGERRVSISIPSARPAPFFSWIAGLETRGIVVEHLSSRANTDQTLAVDAVLVGGS</sequence>
<keyword evidence="3" id="KW-0813">Transport</keyword>
<comment type="caution">
    <text evidence="11">The sequence shown here is derived from an EMBL/GenBank/DDBJ whole genome shotgun (WGS) entry which is preliminary data.</text>
</comment>
<keyword evidence="4" id="KW-1003">Cell membrane</keyword>
<dbReference type="InterPro" id="IPR023229">
    <property type="entry name" value="T2SS_M_periplasmic_sf"/>
</dbReference>
<keyword evidence="7" id="KW-0653">Protein transport</keyword>
<dbReference type="EMBL" id="JBHUDY010000001">
    <property type="protein sequence ID" value="MFD1611583.1"/>
    <property type="molecule type" value="Genomic_DNA"/>
</dbReference>
<dbReference type="SUPFAM" id="SSF103054">
    <property type="entry name" value="General secretion pathway protein M, EpsM"/>
    <property type="match status" value="1"/>
</dbReference>
<dbReference type="RefSeq" id="WP_380888168.1">
    <property type="nucleotide sequence ID" value="NZ_JBHUDY010000001.1"/>
</dbReference>
<evidence type="ECO:0000256" key="5">
    <source>
        <dbReference type="ARBA" id="ARBA00022519"/>
    </source>
</evidence>
<name>A0ABW4I2C6_9SPHN</name>
<reference evidence="12" key="1">
    <citation type="journal article" date="2019" name="Int. J. Syst. Evol. Microbiol.">
        <title>The Global Catalogue of Microorganisms (GCM) 10K type strain sequencing project: providing services to taxonomists for standard genome sequencing and annotation.</title>
        <authorList>
            <consortium name="The Broad Institute Genomics Platform"/>
            <consortium name="The Broad Institute Genome Sequencing Center for Infectious Disease"/>
            <person name="Wu L."/>
            <person name="Ma J."/>
        </authorList>
    </citation>
    <scope>NUCLEOTIDE SEQUENCE [LARGE SCALE GENOMIC DNA]</scope>
    <source>
        <strain evidence="12">CGMCC 1.16275</strain>
    </source>
</reference>
<dbReference type="Gene3D" id="3.30.1360.100">
    <property type="entry name" value="General secretion pathway protein M, EpsM"/>
    <property type="match status" value="1"/>
</dbReference>
<feature type="transmembrane region" description="Helical" evidence="10">
    <location>
        <begin position="20"/>
        <end position="40"/>
    </location>
</feature>
<gene>
    <name evidence="11" type="primary">gspM</name>
    <name evidence="11" type="ORF">ACFSCW_07195</name>
</gene>
<evidence type="ECO:0000313" key="11">
    <source>
        <dbReference type="EMBL" id="MFD1611583.1"/>
    </source>
</evidence>
<evidence type="ECO:0000256" key="4">
    <source>
        <dbReference type="ARBA" id="ARBA00022475"/>
    </source>
</evidence>
<evidence type="ECO:0000256" key="8">
    <source>
        <dbReference type="ARBA" id="ARBA00022989"/>
    </source>
</evidence>
<keyword evidence="8 10" id="KW-1133">Transmembrane helix</keyword>
<evidence type="ECO:0000256" key="1">
    <source>
        <dbReference type="ARBA" id="ARBA00004377"/>
    </source>
</evidence>
<evidence type="ECO:0000256" key="3">
    <source>
        <dbReference type="ARBA" id="ARBA00022448"/>
    </source>
</evidence>
<protein>
    <submittedName>
        <fullName evidence="11">Type II secretion system protein GspM</fullName>
    </submittedName>
</protein>
<dbReference type="Proteomes" id="UP001597115">
    <property type="component" value="Unassembled WGS sequence"/>
</dbReference>
<keyword evidence="12" id="KW-1185">Reference proteome</keyword>
<keyword evidence="5" id="KW-0997">Cell inner membrane</keyword>
<dbReference type="InterPro" id="IPR007690">
    <property type="entry name" value="T2SS_GspM"/>
</dbReference>
<dbReference type="Pfam" id="PF04612">
    <property type="entry name" value="T2SSM"/>
    <property type="match status" value="1"/>
</dbReference>
<evidence type="ECO:0000313" key="12">
    <source>
        <dbReference type="Proteomes" id="UP001597115"/>
    </source>
</evidence>